<gene>
    <name evidence="2" type="ORF">IEO70_04815</name>
</gene>
<reference evidence="2" key="1">
    <citation type="submission" date="2020-09" db="EMBL/GenBank/DDBJ databases">
        <title>Bacillus faecalis sp. nov., a moderately halophilic bacterium isolated from cow faeces.</title>
        <authorList>
            <person name="Jiang L."/>
            <person name="Lee J."/>
        </authorList>
    </citation>
    <scope>NUCLEOTIDE SEQUENCE</scope>
    <source>
        <strain evidence="2">AGMB 02131</strain>
    </source>
</reference>
<dbReference type="CDD" id="cd03811">
    <property type="entry name" value="GT4_GT28_WabH-like"/>
    <property type="match status" value="1"/>
</dbReference>
<evidence type="ECO:0000259" key="1">
    <source>
        <dbReference type="Pfam" id="PF00534"/>
    </source>
</evidence>
<sequence length="400" mass="45830">MKKKLLFVMPSLTSGGGEKSLTNLLLQIDYEVYEVDLLLFNKSGLFLNLIPKEVNIIEIPYDNKIFTRFIIKSIKQFLKEGKMLLVYSRLMFSLFNIISKTNKEQKTWRYVSNSFVQLKKEYDIAIGFLEKSPIYFIVDKVIAKKKIGWIHTNYGNSDMDYRFDASYFNKLDYLVTVSNECAHSLMTTFPDLKDRIKIIENIVSPQTVEELSHKSGNDISTQEKNYIKLITVARLSYEKGIDLAINACKLLVNQGYQISWQIIGEGTERENLEQLIKRNGLTNIFILLGTKANPYPYIKNADIYVQPSRYEGKSIAIDEAKILHKPIVVTNYPTVKDQISDKKNGLIVNQDPNSICGGIATLIHDKQLKCNIISNLSKENLSTEKEIEKFYALIEDVSNA</sequence>
<dbReference type="AlphaFoldDB" id="A0A927CV71"/>
<evidence type="ECO:0000313" key="3">
    <source>
        <dbReference type="Proteomes" id="UP000602076"/>
    </source>
</evidence>
<dbReference type="PANTHER" id="PTHR12526:SF630">
    <property type="entry name" value="GLYCOSYLTRANSFERASE"/>
    <property type="match status" value="1"/>
</dbReference>
<evidence type="ECO:0000313" key="2">
    <source>
        <dbReference type="EMBL" id="MBD3107681.1"/>
    </source>
</evidence>
<protein>
    <submittedName>
        <fullName evidence="2">Glycosyltransferase</fullName>
    </submittedName>
</protein>
<name>A0A927CV71_9BACI</name>
<keyword evidence="3" id="KW-1185">Reference proteome</keyword>
<organism evidence="2 3">
    <name type="scientific">Peribacillus faecalis</name>
    <dbReference type="NCBI Taxonomy" id="2772559"/>
    <lineage>
        <taxon>Bacteria</taxon>
        <taxon>Bacillati</taxon>
        <taxon>Bacillota</taxon>
        <taxon>Bacilli</taxon>
        <taxon>Bacillales</taxon>
        <taxon>Bacillaceae</taxon>
        <taxon>Peribacillus</taxon>
    </lineage>
</organism>
<dbReference type="Proteomes" id="UP000602076">
    <property type="component" value="Unassembled WGS sequence"/>
</dbReference>
<dbReference type="InterPro" id="IPR001296">
    <property type="entry name" value="Glyco_trans_1"/>
</dbReference>
<dbReference type="GO" id="GO:0016757">
    <property type="term" value="F:glycosyltransferase activity"/>
    <property type="evidence" value="ECO:0007669"/>
    <property type="project" value="InterPro"/>
</dbReference>
<dbReference type="SUPFAM" id="SSF53756">
    <property type="entry name" value="UDP-Glycosyltransferase/glycogen phosphorylase"/>
    <property type="match status" value="1"/>
</dbReference>
<dbReference type="Pfam" id="PF00534">
    <property type="entry name" value="Glycos_transf_1"/>
    <property type="match status" value="1"/>
</dbReference>
<dbReference type="Gene3D" id="3.40.50.2000">
    <property type="entry name" value="Glycogen Phosphorylase B"/>
    <property type="match status" value="2"/>
</dbReference>
<dbReference type="PANTHER" id="PTHR12526">
    <property type="entry name" value="GLYCOSYLTRANSFERASE"/>
    <property type="match status" value="1"/>
</dbReference>
<dbReference type="RefSeq" id="WP_190997227.1">
    <property type="nucleotide sequence ID" value="NZ_JACXSI010000009.1"/>
</dbReference>
<proteinExistence type="predicted"/>
<feature type="domain" description="Glycosyl transferase family 1" evidence="1">
    <location>
        <begin position="223"/>
        <end position="375"/>
    </location>
</feature>
<dbReference type="EMBL" id="JACXSI010000009">
    <property type="protein sequence ID" value="MBD3107681.1"/>
    <property type="molecule type" value="Genomic_DNA"/>
</dbReference>
<comment type="caution">
    <text evidence="2">The sequence shown here is derived from an EMBL/GenBank/DDBJ whole genome shotgun (WGS) entry which is preliminary data.</text>
</comment>
<accession>A0A927CV71</accession>